<dbReference type="OrthoDB" id="749061at2"/>
<comment type="caution">
    <text evidence="1">The sequence shown here is derived from an EMBL/GenBank/DDBJ whole genome shotgun (WGS) entry which is preliminary data.</text>
</comment>
<sequence length="239" mass="26588">MSSSEGGYAKIAANLKDLIIRLETLGTDYKPPQPAYEIKALTQLSKDAEEASRVVSKVLPIYAKAVDEQELIFKPLNNLITKSINYLKAATTNAATLQTAKTIADKLRGFARGTKTNEDGTIKSNHSSRSYDNRVENFKQYIDVLITIDCYNPAEKEISVETFQKLLVSMEDNITAVAIAKTPLDDARKKRFEVFYGQPNGLINVVTGVKNYIKAALNKSHPQYKHIIGLRFSNTNAKI</sequence>
<evidence type="ECO:0000313" key="2">
    <source>
        <dbReference type="Proteomes" id="UP000252081"/>
    </source>
</evidence>
<dbReference type="RefSeq" id="WP_113950474.1">
    <property type="nucleotide sequence ID" value="NZ_QNQU01000018.1"/>
</dbReference>
<reference evidence="1 2" key="1">
    <citation type="submission" date="2018-07" db="EMBL/GenBank/DDBJ databases">
        <title>A draft genome of a endophytic bacteria, a new species of Pedobacter.</title>
        <authorList>
            <person name="Zhang Z.D."/>
            <person name="Chen Z.J."/>
        </authorList>
    </citation>
    <scope>NUCLEOTIDE SEQUENCE [LARGE SCALE GENOMIC DNA]</scope>
    <source>
        <strain evidence="1 2">RS10</strain>
    </source>
</reference>
<dbReference type="EMBL" id="QNQU01000018">
    <property type="protein sequence ID" value="RBQ03978.1"/>
    <property type="molecule type" value="Genomic_DNA"/>
</dbReference>
<keyword evidence="2" id="KW-1185">Reference proteome</keyword>
<accession>A0A366KR21</accession>
<evidence type="ECO:0000313" key="1">
    <source>
        <dbReference type="EMBL" id="RBQ03978.1"/>
    </source>
</evidence>
<protein>
    <submittedName>
        <fullName evidence="1">Uncharacterized protein</fullName>
    </submittedName>
</protein>
<proteinExistence type="predicted"/>
<name>A0A366KR21_9SPHI</name>
<organism evidence="1 2">
    <name type="scientific">Pedobacter miscanthi</name>
    <dbReference type="NCBI Taxonomy" id="2259170"/>
    <lineage>
        <taxon>Bacteria</taxon>
        <taxon>Pseudomonadati</taxon>
        <taxon>Bacteroidota</taxon>
        <taxon>Sphingobacteriia</taxon>
        <taxon>Sphingobacteriales</taxon>
        <taxon>Sphingobacteriaceae</taxon>
        <taxon>Pedobacter</taxon>
    </lineage>
</organism>
<dbReference type="Proteomes" id="UP000252081">
    <property type="component" value="Unassembled WGS sequence"/>
</dbReference>
<gene>
    <name evidence="1" type="ORF">DRW42_19300</name>
</gene>
<dbReference type="AlphaFoldDB" id="A0A366KR21"/>